<evidence type="ECO:0000313" key="2">
    <source>
        <dbReference type="EMBL" id="TFK56079.1"/>
    </source>
</evidence>
<reference evidence="2 3" key="1">
    <citation type="journal article" date="2019" name="Nat. Ecol. Evol.">
        <title>Megaphylogeny resolves global patterns of mushroom evolution.</title>
        <authorList>
            <person name="Varga T."/>
            <person name="Krizsan K."/>
            <person name="Foldi C."/>
            <person name="Dima B."/>
            <person name="Sanchez-Garcia M."/>
            <person name="Sanchez-Ramirez S."/>
            <person name="Szollosi G.J."/>
            <person name="Szarkandi J.G."/>
            <person name="Papp V."/>
            <person name="Albert L."/>
            <person name="Andreopoulos W."/>
            <person name="Angelini C."/>
            <person name="Antonin V."/>
            <person name="Barry K.W."/>
            <person name="Bougher N.L."/>
            <person name="Buchanan P."/>
            <person name="Buyck B."/>
            <person name="Bense V."/>
            <person name="Catcheside P."/>
            <person name="Chovatia M."/>
            <person name="Cooper J."/>
            <person name="Damon W."/>
            <person name="Desjardin D."/>
            <person name="Finy P."/>
            <person name="Geml J."/>
            <person name="Haridas S."/>
            <person name="Hughes K."/>
            <person name="Justo A."/>
            <person name="Karasinski D."/>
            <person name="Kautmanova I."/>
            <person name="Kiss B."/>
            <person name="Kocsube S."/>
            <person name="Kotiranta H."/>
            <person name="LaButti K.M."/>
            <person name="Lechner B.E."/>
            <person name="Liimatainen K."/>
            <person name="Lipzen A."/>
            <person name="Lukacs Z."/>
            <person name="Mihaltcheva S."/>
            <person name="Morgado L.N."/>
            <person name="Niskanen T."/>
            <person name="Noordeloos M.E."/>
            <person name="Ohm R.A."/>
            <person name="Ortiz-Santana B."/>
            <person name="Ovrebo C."/>
            <person name="Racz N."/>
            <person name="Riley R."/>
            <person name="Savchenko A."/>
            <person name="Shiryaev A."/>
            <person name="Soop K."/>
            <person name="Spirin V."/>
            <person name="Szebenyi C."/>
            <person name="Tomsovsky M."/>
            <person name="Tulloss R.E."/>
            <person name="Uehling J."/>
            <person name="Grigoriev I.V."/>
            <person name="Vagvolgyi C."/>
            <person name="Papp T."/>
            <person name="Martin F.M."/>
            <person name="Miettinen O."/>
            <person name="Hibbett D.S."/>
            <person name="Nagy L.G."/>
        </authorList>
    </citation>
    <scope>NUCLEOTIDE SEQUENCE [LARGE SCALE GENOMIC DNA]</scope>
    <source>
        <strain evidence="2 3">OMC1185</strain>
    </source>
</reference>
<feature type="region of interest" description="Disordered" evidence="1">
    <location>
        <begin position="1"/>
        <end position="21"/>
    </location>
</feature>
<sequence length="371" mass="40710">MDCFTPSPKLQKYSRDTVRRRDRSDFLVPHESSIERPVRRLQLLQRLALDMNDEEQSAETLFRTFDLSIDGGASEDGLAALFCGSPRTRGEGGEAADNAYLSTPMRMKYFPTLSPTILRMLLRSPSEYSPSAASAGHKSAAASVGGSELLSGNEQEAEERFWLTGGSPGSDRSKPRRLSTQTTGMPLTPPPSARLPGSDKFSLSTPERMQETDITDMIDDPRYAVDSSAPALTLTAASSPRPGDASVLDRDRTRQYPLLSPTTLRHFLYVIEELKRTHDSHETLCASVSAPAALSASPCKRRPPAPDLQHESALNQEFAALLLAQAIDEEEHASELRRLADRLERIALTRRRLAGVTIAKTAGMSGQSKRE</sequence>
<evidence type="ECO:0000256" key="1">
    <source>
        <dbReference type="SAM" id="MobiDB-lite"/>
    </source>
</evidence>
<organism evidence="2 3">
    <name type="scientific">Heliocybe sulcata</name>
    <dbReference type="NCBI Taxonomy" id="5364"/>
    <lineage>
        <taxon>Eukaryota</taxon>
        <taxon>Fungi</taxon>
        <taxon>Dikarya</taxon>
        <taxon>Basidiomycota</taxon>
        <taxon>Agaricomycotina</taxon>
        <taxon>Agaricomycetes</taxon>
        <taxon>Gloeophyllales</taxon>
        <taxon>Gloeophyllaceae</taxon>
        <taxon>Heliocybe</taxon>
    </lineage>
</organism>
<dbReference type="OrthoDB" id="3018316at2759"/>
<proteinExistence type="predicted"/>
<keyword evidence="3" id="KW-1185">Reference proteome</keyword>
<feature type="region of interest" description="Disordered" evidence="1">
    <location>
        <begin position="144"/>
        <end position="204"/>
    </location>
</feature>
<dbReference type="AlphaFoldDB" id="A0A5C3NDV1"/>
<protein>
    <submittedName>
        <fullName evidence="2">Uncharacterized protein</fullName>
    </submittedName>
</protein>
<dbReference type="EMBL" id="ML213504">
    <property type="protein sequence ID" value="TFK56079.1"/>
    <property type="molecule type" value="Genomic_DNA"/>
</dbReference>
<gene>
    <name evidence="2" type="ORF">OE88DRAFT_1731707</name>
</gene>
<evidence type="ECO:0000313" key="3">
    <source>
        <dbReference type="Proteomes" id="UP000305948"/>
    </source>
</evidence>
<dbReference type="Proteomes" id="UP000305948">
    <property type="component" value="Unassembled WGS sequence"/>
</dbReference>
<name>A0A5C3NDV1_9AGAM</name>
<accession>A0A5C3NDV1</accession>